<comment type="caution">
    <text evidence="1">The sequence shown here is derived from an EMBL/GenBank/DDBJ whole genome shotgun (WGS) entry which is preliminary data.</text>
</comment>
<evidence type="ECO:0008006" key="2">
    <source>
        <dbReference type="Google" id="ProtNLM"/>
    </source>
</evidence>
<proteinExistence type="predicted"/>
<gene>
    <name evidence="1" type="ORF">Tci_902006</name>
</gene>
<feature type="non-terminal residue" evidence="1">
    <location>
        <position position="81"/>
    </location>
</feature>
<reference evidence="1" key="1">
    <citation type="journal article" date="2019" name="Sci. Rep.">
        <title>Draft genome of Tanacetum cinerariifolium, the natural source of mosquito coil.</title>
        <authorList>
            <person name="Yamashiro T."/>
            <person name="Shiraishi A."/>
            <person name="Satake H."/>
            <person name="Nakayama K."/>
        </authorList>
    </citation>
    <scope>NUCLEOTIDE SEQUENCE</scope>
</reference>
<dbReference type="AlphaFoldDB" id="A0A699V4N4"/>
<accession>A0A699V4N4</accession>
<evidence type="ECO:0000313" key="1">
    <source>
        <dbReference type="EMBL" id="GFD30037.1"/>
    </source>
</evidence>
<protein>
    <recommendedName>
        <fullName evidence="2">RNA-directed DNA polymerase, eukaryota, reverse transcriptase zinc-binding domain protein</fullName>
    </recommendedName>
</protein>
<dbReference type="EMBL" id="BKCJ011400182">
    <property type="protein sequence ID" value="GFD30037.1"/>
    <property type="molecule type" value="Genomic_DNA"/>
</dbReference>
<name>A0A699V4N4_TANCI</name>
<organism evidence="1">
    <name type="scientific">Tanacetum cinerariifolium</name>
    <name type="common">Dalmatian daisy</name>
    <name type="synonym">Chrysanthemum cinerariifolium</name>
    <dbReference type="NCBI Taxonomy" id="118510"/>
    <lineage>
        <taxon>Eukaryota</taxon>
        <taxon>Viridiplantae</taxon>
        <taxon>Streptophyta</taxon>
        <taxon>Embryophyta</taxon>
        <taxon>Tracheophyta</taxon>
        <taxon>Spermatophyta</taxon>
        <taxon>Magnoliopsida</taxon>
        <taxon>eudicotyledons</taxon>
        <taxon>Gunneridae</taxon>
        <taxon>Pentapetalae</taxon>
        <taxon>asterids</taxon>
        <taxon>campanulids</taxon>
        <taxon>Asterales</taxon>
        <taxon>Asteraceae</taxon>
        <taxon>Asteroideae</taxon>
        <taxon>Anthemideae</taxon>
        <taxon>Anthemidinae</taxon>
        <taxon>Tanacetum</taxon>
    </lineage>
</organism>
<sequence length="81" mass="8896">MNSKGVIYENEKVAEALVAHYEMFLGQHGTVIPLCVSNLFQNHLDDVAAIELIREVSDQEIKDAIFSMGNDKSPGPDGYTA</sequence>